<sequence>MTTIIETNASTNEMTISQCGSSIEEVINIADFQPNFGCDDAESTLNIRQDENTFRFERMCGDEIVATNVYRKKSDDRQQYNAELNIKFDSYDELETTTQACGTVITAEVKLFDTTDTLVEQNTASTIYLATEYQGNPLLLSFLIDKLPTSGFSSLSTNIFRENYAAVSTSVLPEISDLKESHFGTLNFDFDNTMQNIQADYNFSVTSTIGHNEDIEGEFTLTFE</sequence>
<name>A0ABY3MV29_9GAMM</name>
<proteinExistence type="predicted"/>
<reference evidence="1 2" key="1">
    <citation type="submission" date="2019-08" db="EMBL/GenBank/DDBJ databases">
        <title>Microbe sample from Colwellia echini.</title>
        <authorList>
            <person name="Christiansen L."/>
            <person name="Pathiraja D."/>
            <person name="Schultz-Johansen M."/>
            <person name="Choi I.-G."/>
            <person name="Stougaard P."/>
        </authorList>
    </citation>
    <scope>NUCLEOTIDE SEQUENCE [LARGE SCALE GENOMIC DNA]</scope>
    <source>
        <strain evidence="1 2">A3</strain>
    </source>
</reference>
<evidence type="ECO:0000313" key="1">
    <source>
        <dbReference type="EMBL" id="TYK65044.1"/>
    </source>
</evidence>
<keyword evidence="2" id="KW-1185">Reference proteome</keyword>
<dbReference type="RefSeq" id="WP_101343622.1">
    <property type="nucleotide sequence ID" value="NZ_PJAI02000014.1"/>
</dbReference>
<organism evidence="1 2">
    <name type="scientific">Colwellia echini</name>
    <dbReference type="NCBI Taxonomy" id="1982103"/>
    <lineage>
        <taxon>Bacteria</taxon>
        <taxon>Pseudomonadati</taxon>
        <taxon>Pseudomonadota</taxon>
        <taxon>Gammaproteobacteria</taxon>
        <taxon>Alteromonadales</taxon>
        <taxon>Colwelliaceae</taxon>
        <taxon>Colwellia</taxon>
    </lineage>
</organism>
<gene>
    <name evidence="1" type="ORF">CWS31_012160</name>
</gene>
<dbReference type="EMBL" id="PJAI02000014">
    <property type="protein sequence ID" value="TYK65044.1"/>
    <property type="molecule type" value="Genomic_DNA"/>
</dbReference>
<accession>A0ABY3MV29</accession>
<protein>
    <submittedName>
        <fullName evidence="1">Uncharacterized protein</fullName>
    </submittedName>
</protein>
<evidence type="ECO:0000313" key="2">
    <source>
        <dbReference type="Proteomes" id="UP000815846"/>
    </source>
</evidence>
<dbReference type="Proteomes" id="UP000815846">
    <property type="component" value="Unassembled WGS sequence"/>
</dbReference>
<comment type="caution">
    <text evidence="1">The sequence shown here is derived from an EMBL/GenBank/DDBJ whole genome shotgun (WGS) entry which is preliminary data.</text>
</comment>